<dbReference type="Proteomes" id="UP001552299">
    <property type="component" value="Unassembled WGS sequence"/>
</dbReference>
<protein>
    <submittedName>
        <fullName evidence="2">Uncharacterized protein</fullName>
    </submittedName>
</protein>
<organism evidence="2 3">
    <name type="scientific">Dendrobium thyrsiflorum</name>
    <name type="common">Pinecone-like raceme dendrobium</name>
    <name type="synonym">Orchid</name>
    <dbReference type="NCBI Taxonomy" id="117978"/>
    <lineage>
        <taxon>Eukaryota</taxon>
        <taxon>Viridiplantae</taxon>
        <taxon>Streptophyta</taxon>
        <taxon>Embryophyta</taxon>
        <taxon>Tracheophyta</taxon>
        <taxon>Spermatophyta</taxon>
        <taxon>Magnoliopsida</taxon>
        <taxon>Liliopsida</taxon>
        <taxon>Asparagales</taxon>
        <taxon>Orchidaceae</taxon>
        <taxon>Epidendroideae</taxon>
        <taxon>Malaxideae</taxon>
        <taxon>Dendrobiinae</taxon>
        <taxon>Dendrobium</taxon>
    </lineage>
</organism>
<dbReference type="EMBL" id="JANQDX010000006">
    <property type="protein sequence ID" value="KAL0922870.1"/>
    <property type="molecule type" value="Genomic_DNA"/>
</dbReference>
<accession>A0ABD0VCY8</accession>
<dbReference type="AlphaFoldDB" id="A0ABD0VCY8"/>
<sequence>MGRPQQCLGQPILHKEEGADKYNRASDVRGLGSFLCTRGSVPRTEHSLRLLGESRAGAGEGSSGGSTDYSDYRIWSQEILEELQRMREHISGNQHVPISAEQESENIDSD</sequence>
<name>A0ABD0VCY8_DENTH</name>
<feature type="region of interest" description="Disordered" evidence="1">
    <location>
        <begin position="47"/>
        <end position="70"/>
    </location>
</feature>
<feature type="region of interest" description="Disordered" evidence="1">
    <location>
        <begin position="87"/>
        <end position="110"/>
    </location>
</feature>
<reference evidence="2 3" key="1">
    <citation type="journal article" date="2024" name="Plant Biotechnol. J.">
        <title>Dendrobium thyrsiflorum genome and its molecular insights into genes involved in important horticultural traits.</title>
        <authorList>
            <person name="Chen B."/>
            <person name="Wang J.Y."/>
            <person name="Zheng P.J."/>
            <person name="Li K.L."/>
            <person name="Liang Y.M."/>
            <person name="Chen X.F."/>
            <person name="Zhang C."/>
            <person name="Zhao X."/>
            <person name="He X."/>
            <person name="Zhang G.Q."/>
            <person name="Liu Z.J."/>
            <person name="Xu Q."/>
        </authorList>
    </citation>
    <scope>NUCLEOTIDE SEQUENCE [LARGE SCALE GENOMIC DNA]</scope>
    <source>
        <strain evidence="2">GZMU011</strain>
    </source>
</reference>
<evidence type="ECO:0000313" key="3">
    <source>
        <dbReference type="Proteomes" id="UP001552299"/>
    </source>
</evidence>
<evidence type="ECO:0000313" key="2">
    <source>
        <dbReference type="EMBL" id="KAL0922870.1"/>
    </source>
</evidence>
<keyword evidence="3" id="KW-1185">Reference proteome</keyword>
<evidence type="ECO:0000256" key="1">
    <source>
        <dbReference type="SAM" id="MobiDB-lite"/>
    </source>
</evidence>
<gene>
    <name evidence="2" type="ORF">M5K25_006899</name>
</gene>
<comment type="caution">
    <text evidence="2">The sequence shown here is derived from an EMBL/GenBank/DDBJ whole genome shotgun (WGS) entry which is preliminary data.</text>
</comment>
<proteinExistence type="predicted"/>